<proteinExistence type="predicted"/>
<dbReference type="SUPFAM" id="SSF51269">
    <property type="entry name" value="AFP III-like domain"/>
    <property type="match status" value="1"/>
</dbReference>
<dbReference type="SUPFAM" id="SSF51569">
    <property type="entry name" value="Aldolase"/>
    <property type="match status" value="1"/>
</dbReference>
<dbReference type="Gene3D" id="3.20.20.70">
    <property type="entry name" value="Aldolase class I"/>
    <property type="match status" value="1"/>
</dbReference>
<dbReference type="Gene3D" id="3.90.1210.10">
    <property type="entry name" value="Antifreeze-like/N-acetylneuraminic acid synthase C-terminal domain"/>
    <property type="match status" value="1"/>
</dbReference>
<dbReference type="InterPro" id="IPR013785">
    <property type="entry name" value="Aldolase_TIM"/>
</dbReference>
<dbReference type="PANTHER" id="PTHR42966:SF1">
    <property type="entry name" value="SIALIC ACID SYNTHASE"/>
    <property type="match status" value="1"/>
</dbReference>
<feature type="domain" description="AFP-like" evidence="1">
    <location>
        <begin position="278"/>
        <end position="335"/>
    </location>
</feature>
<dbReference type="PROSITE" id="PS50844">
    <property type="entry name" value="AFP_LIKE"/>
    <property type="match status" value="1"/>
</dbReference>
<dbReference type="EMBL" id="JBBPCB010000004">
    <property type="protein sequence ID" value="MEK8180228.1"/>
    <property type="molecule type" value="Genomic_DNA"/>
</dbReference>
<keyword evidence="3" id="KW-1185">Reference proteome</keyword>
<dbReference type="Proteomes" id="UP001491349">
    <property type="component" value="Unassembled WGS sequence"/>
</dbReference>
<dbReference type="Pfam" id="PF03102">
    <property type="entry name" value="NeuB"/>
    <property type="match status" value="1"/>
</dbReference>
<comment type="caution">
    <text evidence="2">The sequence shown here is derived from an EMBL/GenBank/DDBJ whole genome shotgun (WGS) entry which is preliminary data.</text>
</comment>
<reference evidence="2 3" key="1">
    <citation type="submission" date="2024-04" db="EMBL/GenBank/DDBJ databases">
        <title>draft genome sequnece of Flavobacterium buctense JCM 30750.</title>
        <authorList>
            <person name="Kim D.-U."/>
        </authorList>
    </citation>
    <scope>NUCLEOTIDE SEQUENCE [LARGE SCALE GENOMIC DNA]</scope>
    <source>
        <strain evidence="2 3">JCM 30750</strain>
    </source>
</reference>
<dbReference type="InterPro" id="IPR013132">
    <property type="entry name" value="PseI/NeuA/B-like_N"/>
</dbReference>
<dbReference type="PANTHER" id="PTHR42966">
    <property type="entry name" value="N-ACETYLNEURAMINATE SYNTHASE"/>
    <property type="match status" value="1"/>
</dbReference>
<protein>
    <submittedName>
        <fullName evidence="2">N-acetylneuraminate synthase family protein</fullName>
    </submittedName>
</protein>
<evidence type="ECO:0000313" key="2">
    <source>
        <dbReference type="EMBL" id="MEK8180228.1"/>
    </source>
</evidence>
<dbReference type="InterPro" id="IPR057736">
    <property type="entry name" value="SAF_PseI/NeuA/NeuB"/>
</dbReference>
<dbReference type="InterPro" id="IPR006190">
    <property type="entry name" value="SAF_AFP_Neu5Ac"/>
</dbReference>
<organism evidence="2 3">
    <name type="scientific">Flavobacterium buctense</name>
    <dbReference type="NCBI Taxonomy" id="1648146"/>
    <lineage>
        <taxon>Bacteria</taxon>
        <taxon>Pseudomonadati</taxon>
        <taxon>Bacteroidota</taxon>
        <taxon>Flavobacteriia</taxon>
        <taxon>Flavobacteriales</taxon>
        <taxon>Flavobacteriaceae</taxon>
        <taxon>Flavobacterium</taxon>
    </lineage>
</organism>
<dbReference type="InterPro" id="IPR051690">
    <property type="entry name" value="PseI-like"/>
</dbReference>
<sequence length="335" mass="37615">MSNQPYLIAEIAQAHEGSLGLLHSYIDAVAQTGVQAIKFQMHIADAESSIHEPFRVKFSKEDATRFDYWKRMEFTLEQWKDLKKHCDEVDLDFICSPFSNLAVDWLEEVGVHIYKVGSGEVNNFLLLEKITQTGKPIIISSGMSSYTELDKTVDFLKSKKANFSILQCTTAYPTKPEQYGLNVIGELKERYKVTVGFSDHSAKISTGIAAVALGAEILEFHVVFNRSMFGPDAIASLTFDETKQLVEAVNEIHLAQNHPIHKNNNEDFRELKNIFEKSLAINKDLAKGHVLTFADLESKKPKGYGISAAEFAKVIGRPLAAHKSQWDFLNEEDLA</sequence>
<evidence type="ECO:0000259" key="1">
    <source>
        <dbReference type="PROSITE" id="PS50844"/>
    </source>
</evidence>
<gene>
    <name evidence="2" type="ORF">WMW71_07735</name>
</gene>
<dbReference type="CDD" id="cd11615">
    <property type="entry name" value="SAF_NeuB_like"/>
    <property type="match status" value="1"/>
</dbReference>
<accession>A0ABU9E1A0</accession>
<dbReference type="RefSeq" id="WP_187660698.1">
    <property type="nucleotide sequence ID" value="NZ_JACTAB010000005.1"/>
</dbReference>
<name>A0ABU9E1A0_9FLAO</name>
<evidence type="ECO:0000313" key="3">
    <source>
        <dbReference type="Proteomes" id="UP001491349"/>
    </source>
</evidence>
<dbReference type="InterPro" id="IPR036732">
    <property type="entry name" value="AFP_Neu5c_C_sf"/>
</dbReference>